<protein>
    <submittedName>
        <fullName evidence="1">Uncharacterized protein</fullName>
    </submittedName>
</protein>
<comment type="caution">
    <text evidence="1">The sequence shown here is derived from an EMBL/GenBank/DDBJ whole genome shotgun (WGS) entry which is preliminary data.</text>
</comment>
<sequence>MAEVPVIQILDKKNYFKQALVAVPDALPLPPLKESSIQIRTEAFSLTSNNFTYCKVGHLLGWWDVHPIPPSTPAPYSDTSVYGRINCWGYAKVLDSTFDGVPKGSYVWGYLPIGTLPQNLQVKTGNIPGQVIVTDDFRQKQLPIYNRYHVFPASVGQEIEAKSDNIAYDAIIRVMHLTSYLMTGFMFPADPSQSVNLTPEQADLAGATVIAFAPGSKVGQAFAYLLRNDRAGSAKPRAIIGAASEYSRAYVQSTGLYDEVVSTADDPLALLARLGVSKDAKVAIFDFGGRAGAAWKWVAAIKAAYPRAQFTAIGAEVSDPTAEGAAAGPPQIEGLDVSQVNASGLLTAAMEKAGERAFFDGFEAAWREYRANGIKGVRVVWGEGMGDVEKGWDRFARNGVQADEGLMFKV</sequence>
<evidence type="ECO:0000313" key="2">
    <source>
        <dbReference type="Proteomes" id="UP001497700"/>
    </source>
</evidence>
<dbReference type="EMBL" id="MU393429">
    <property type="protein sequence ID" value="KAI4869617.1"/>
    <property type="molecule type" value="Genomic_DNA"/>
</dbReference>
<gene>
    <name evidence="1" type="ORF">F4820DRAFT_384888</name>
</gene>
<accession>A0ACB9ZD19</accession>
<proteinExistence type="predicted"/>
<name>A0ACB9ZD19_9PEZI</name>
<reference evidence="1 2" key="1">
    <citation type="journal article" date="2022" name="New Phytol.">
        <title>Ecological generalism drives hyperdiversity of secondary metabolite gene clusters in xylarialean endophytes.</title>
        <authorList>
            <person name="Franco M.E.E."/>
            <person name="Wisecaver J.H."/>
            <person name="Arnold A.E."/>
            <person name="Ju Y.M."/>
            <person name="Slot J.C."/>
            <person name="Ahrendt S."/>
            <person name="Moore L.P."/>
            <person name="Eastman K.E."/>
            <person name="Scott K."/>
            <person name="Konkel Z."/>
            <person name="Mondo S.J."/>
            <person name="Kuo A."/>
            <person name="Hayes R.D."/>
            <person name="Haridas S."/>
            <person name="Andreopoulos B."/>
            <person name="Riley R."/>
            <person name="LaButti K."/>
            <person name="Pangilinan J."/>
            <person name="Lipzen A."/>
            <person name="Amirebrahimi M."/>
            <person name="Yan J."/>
            <person name="Adam C."/>
            <person name="Keymanesh K."/>
            <person name="Ng V."/>
            <person name="Louie K."/>
            <person name="Northen T."/>
            <person name="Drula E."/>
            <person name="Henrissat B."/>
            <person name="Hsieh H.M."/>
            <person name="Youens-Clark K."/>
            <person name="Lutzoni F."/>
            <person name="Miadlikowska J."/>
            <person name="Eastwood D.C."/>
            <person name="Hamelin R.C."/>
            <person name="Grigoriev I.V."/>
            <person name="U'Ren J.M."/>
        </authorList>
    </citation>
    <scope>NUCLEOTIDE SEQUENCE [LARGE SCALE GENOMIC DNA]</scope>
    <source>
        <strain evidence="1 2">CBS 119005</strain>
    </source>
</reference>
<keyword evidence="2" id="KW-1185">Reference proteome</keyword>
<organism evidence="1 2">
    <name type="scientific">Hypoxylon rubiginosum</name>
    <dbReference type="NCBI Taxonomy" id="110542"/>
    <lineage>
        <taxon>Eukaryota</taxon>
        <taxon>Fungi</taxon>
        <taxon>Dikarya</taxon>
        <taxon>Ascomycota</taxon>
        <taxon>Pezizomycotina</taxon>
        <taxon>Sordariomycetes</taxon>
        <taxon>Xylariomycetidae</taxon>
        <taxon>Xylariales</taxon>
        <taxon>Hypoxylaceae</taxon>
        <taxon>Hypoxylon</taxon>
    </lineage>
</organism>
<evidence type="ECO:0000313" key="1">
    <source>
        <dbReference type="EMBL" id="KAI4869617.1"/>
    </source>
</evidence>
<dbReference type="Proteomes" id="UP001497700">
    <property type="component" value="Unassembled WGS sequence"/>
</dbReference>